<dbReference type="EMBL" id="JBHLZF010000002">
    <property type="protein sequence ID" value="MFB9898717.1"/>
    <property type="molecule type" value="Genomic_DNA"/>
</dbReference>
<dbReference type="Pfam" id="PF13189">
    <property type="entry name" value="Cytidylate_kin2"/>
    <property type="match status" value="1"/>
</dbReference>
<comment type="caution">
    <text evidence="1">The sequence shown here is derived from an EMBL/GenBank/DDBJ whole genome shotgun (WGS) entry which is preliminary data.</text>
</comment>
<dbReference type="InterPro" id="IPR027417">
    <property type="entry name" value="P-loop_NTPase"/>
</dbReference>
<evidence type="ECO:0000313" key="2">
    <source>
        <dbReference type="Proteomes" id="UP001589688"/>
    </source>
</evidence>
<protein>
    <submittedName>
        <fullName evidence="1">AAA family ATPase</fullName>
    </submittedName>
</protein>
<gene>
    <name evidence="1" type="ORF">ACFFK8_13195</name>
</gene>
<dbReference type="Proteomes" id="UP001589688">
    <property type="component" value="Unassembled WGS sequence"/>
</dbReference>
<reference evidence="1 2" key="1">
    <citation type="submission" date="2024-09" db="EMBL/GenBank/DDBJ databases">
        <authorList>
            <person name="Sun Q."/>
            <person name="Mori K."/>
        </authorList>
    </citation>
    <scope>NUCLEOTIDE SEQUENCE [LARGE SCALE GENOMIC DNA]</scope>
    <source>
        <strain evidence="1 2">ATCC 51272</strain>
    </source>
</reference>
<name>A0ABV5ZMY4_9BACT</name>
<dbReference type="RefSeq" id="WP_005844591.1">
    <property type="nucleotide sequence ID" value="NZ_JADU01000015.1"/>
</dbReference>
<sequence>MIITIARQCGCGALHVGEALARHYHLPIYTRMNLLDMARGRGILNEMDDFFEERPVDDLLFAISDDYRAATGHVNDRPQRMLADMLGRESCIIVGRCGNYIFRHRPDLVSVFLKGNIHKRIRNIEAERSMPYREAKEFVQEQDDRRLTYHRFHTGLTWGNADDYDLCLDSCRLTADQAALLIEDYIDHVQVKRHTFE</sequence>
<organism evidence="1 2">
    <name type="scientific">Hallella seregens ATCC 51272</name>
    <dbReference type="NCBI Taxonomy" id="1336250"/>
    <lineage>
        <taxon>Bacteria</taxon>
        <taxon>Pseudomonadati</taxon>
        <taxon>Bacteroidota</taxon>
        <taxon>Bacteroidia</taxon>
        <taxon>Bacteroidales</taxon>
        <taxon>Prevotellaceae</taxon>
        <taxon>Hallella</taxon>
    </lineage>
</organism>
<proteinExistence type="predicted"/>
<accession>A0ABV5ZMY4</accession>
<dbReference type="Gene3D" id="3.40.50.300">
    <property type="entry name" value="P-loop containing nucleotide triphosphate hydrolases"/>
    <property type="match status" value="1"/>
</dbReference>
<evidence type="ECO:0000313" key="1">
    <source>
        <dbReference type="EMBL" id="MFB9898717.1"/>
    </source>
</evidence>
<keyword evidence="2" id="KW-1185">Reference proteome</keyword>